<proteinExistence type="predicted"/>
<organism evidence="1 2">
    <name type="scientific">Streptomyces griseus subsp. griseus (strain JCM 4626 / CBS 651.72 / NBRC 13350 / KCC S-0626 / ISP 5235)</name>
    <dbReference type="NCBI Taxonomy" id="455632"/>
    <lineage>
        <taxon>Bacteria</taxon>
        <taxon>Bacillati</taxon>
        <taxon>Actinomycetota</taxon>
        <taxon>Actinomycetes</taxon>
        <taxon>Kitasatosporales</taxon>
        <taxon>Streptomycetaceae</taxon>
        <taxon>Streptomyces</taxon>
    </lineage>
</organism>
<accession>B1VQB4</accession>
<evidence type="ECO:0000313" key="2">
    <source>
        <dbReference type="Proteomes" id="UP000001685"/>
    </source>
</evidence>
<name>B1VQB4_STRGG</name>
<gene>
    <name evidence="1" type="ordered locus">SGR_386</name>
</gene>
<dbReference type="HOGENOM" id="CLU_2425675_0_0_11"/>
<dbReference type="KEGG" id="sgr:SGR_386"/>
<dbReference type="Proteomes" id="UP000001685">
    <property type="component" value="Chromosome"/>
</dbReference>
<dbReference type="EMBL" id="AP009493">
    <property type="protein sequence ID" value="BAG17215.1"/>
    <property type="molecule type" value="Genomic_DNA"/>
</dbReference>
<evidence type="ECO:0000313" key="1">
    <source>
        <dbReference type="EMBL" id="BAG17215.1"/>
    </source>
</evidence>
<protein>
    <submittedName>
        <fullName evidence="1">Uncharacterized protein</fullName>
    </submittedName>
</protein>
<dbReference type="AlphaFoldDB" id="B1VQB4"/>
<dbReference type="eggNOG" id="ENOG5031V7J">
    <property type="taxonomic scope" value="Bacteria"/>
</dbReference>
<reference evidence="2" key="1">
    <citation type="journal article" date="2008" name="J. Bacteriol.">
        <title>Genome sequence of the streptomycin-producing microorganism Streptomyces griseus IFO 13350.</title>
        <authorList>
            <person name="Ohnishi Y."/>
            <person name="Ishikawa J."/>
            <person name="Hara H."/>
            <person name="Suzuki H."/>
            <person name="Ikenoya M."/>
            <person name="Ikeda H."/>
            <person name="Yamashita A."/>
            <person name="Hattori M."/>
            <person name="Horinouchi S."/>
        </authorList>
    </citation>
    <scope>NUCLEOTIDE SEQUENCE [LARGE SCALE GENOMIC DNA]</scope>
    <source>
        <strain evidence="2">JCM 4626 / NBRC 13350</strain>
    </source>
</reference>
<sequence length="113" mass="12962">MLPPRLLWCDPRPIPRFNRQEPVTLILRDPGFHEPADEDGCTTFSYFCRTHDRFYGRKTCGEGPHLVALHCKKHGPESMWPQPLTLLFPQGFEPSLSEAQLSWLEAEWEAAGA</sequence>